<dbReference type="Pfam" id="PF00643">
    <property type="entry name" value="zf-B_box"/>
    <property type="match status" value="1"/>
</dbReference>
<dbReference type="SMART" id="SM00336">
    <property type="entry name" value="BBOX"/>
    <property type="match status" value="1"/>
</dbReference>
<evidence type="ECO:0000313" key="3">
    <source>
        <dbReference type="EMBL" id="CAC5380404.1"/>
    </source>
</evidence>
<organism evidence="3 4">
    <name type="scientific">Mytilus coruscus</name>
    <name type="common">Sea mussel</name>
    <dbReference type="NCBI Taxonomy" id="42192"/>
    <lineage>
        <taxon>Eukaryota</taxon>
        <taxon>Metazoa</taxon>
        <taxon>Spiralia</taxon>
        <taxon>Lophotrochozoa</taxon>
        <taxon>Mollusca</taxon>
        <taxon>Bivalvia</taxon>
        <taxon>Autobranchia</taxon>
        <taxon>Pteriomorphia</taxon>
        <taxon>Mytilida</taxon>
        <taxon>Mytiloidea</taxon>
        <taxon>Mytilidae</taxon>
        <taxon>Mytilinae</taxon>
        <taxon>Mytilus</taxon>
    </lineage>
</organism>
<dbReference type="PANTHER" id="PTHR25462">
    <property type="entry name" value="BONUS, ISOFORM C-RELATED"/>
    <property type="match status" value="1"/>
</dbReference>
<dbReference type="EMBL" id="CACVKT020002885">
    <property type="protein sequence ID" value="CAC5380404.1"/>
    <property type="molecule type" value="Genomic_DNA"/>
</dbReference>
<keyword evidence="4" id="KW-1185">Reference proteome</keyword>
<proteinExistence type="predicted"/>
<evidence type="ECO:0000259" key="2">
    <source>
        <dbReference type="PROSITE" id="PS50119"/>
    </source>
</evidence>
<keyword evidence="1" id="KW-0862">Zinc</keyword>
<dbReference type="GO" id="GO:0061630">
    <property type="term" value="F:ubiquitin protein ligase activity"/>
    <property type="evidence" value="ECO:0007669"/>
    <property type="project" value="TreeGrafter"/>
</dbReference>
<evidence type="ECO:0000256" key="1">
    <source>
        <dbReference type="PROSITE-ProRule" id="PRU00024"/>
    </source>
</evidence>
<dbReference type="Proteomes" id="UP000507470">
    <property type="component" value="Unassembled WGS sequence"/>
</dbReference>
<dbReference type="OrthoDB" id="128536at2759"/>
<dbReference type="PROSITE" id="PS50119">
    <property type="entry name" value="ZF_BBOX"/>
    <property type="match status" value="1"/>
</dbReference>
<dbReference type="SUPFAM" id="SSF57845">
    <property type="entry name" value="B-box zinc-binding domain"/>
    <property type="match status" value="1"/>
</dbReference>
<keyword evidence="1" id="KW-0479">Metal-binding</keyword>
<dbReference type="GO" id="GO:0008270">
    <property type="term" value="F:zinc ion binding"/>
    <property type="evidence" value="ECO:0007669"/>
    <property type="project" value="UniProtKB-KW"/>
</dbReference>
<dbReference type="Gene3D" id="3.30.160.60">
    <property type="entry name" value="Classic Zinc Finger"/>
    <property type="match status" value="1"/>
</dbReference>
<dbReference type="InterPro" id="IPR000315">
    <property type="entry name" value="Znf_B-box"/>
</dbReference>
<feature type="domain" description="B box-type" evidence="2">
    <location>
        <begin position="38"/>
        <end position="78"/>
    </location>
</feature>
<name>A0A6J8BC29_MYTCO</name>
<gene>
    <name evidence="3" type="ORF">MCOR_16363</name>
</gene>
<accession>A0A6J8BC29</accession>
<dbReference type="AlphaFoldDB" id="A0A6J8BC29"/>
<reference evidence="3 4" key="1">
    <citation type="submission" date="2020-06" db="EMBL/GenBank/DDBJ databases">
        <authorList>
            <person name="Li R."/>
            <person name="Bekaert M."/>
        </authorList>
    </citation>
    <scope>NUCLEOTIDE SEQUENCE [LARGE SCALE GENOMIC DNA]</scope>
    <source>
        <strain evidence="4">wild</strain>
    </source>
</reference>
<dbReference type="InterPro" id="IPR047153">
    <property type="entry name" value="TRIM45/56/19-like"/>
</dbReference>
<protein>
    <recommendedName>
        <fullName evidence="2">B box-type domain-containing protein</fullName>
    </recommendedName>
</protein>
<sequence length="331" mass="38267">MCLECSAYHLKHKLFKTHKTEKIEFECTDIKSLVAKQIENDTCETHNEELSLYCEPCNKAICKECLTQGHNFHKSEPIIFQAQRRRDLLRSAIGAMKSKITGIDQEREMSNLAESNHYKLCRQWKEEIRTQAKRSKETVCKIIDVLADTNLQKIEEMKKQDIKSINNFQDELETKKLSLHCLLRSTTDIVNRSCDGKLLNDYTFLYQTLRNAVTQGNQLILFEPHFCFGHQIEHKYVEKCFGLVKRGDQPNIMGTLESRIYSLPVICDVTEFTKISSLSLSTIHCLVGVCEDKTWILHTNPWGLDKFIDLYSANSSDPVCQIRKLMMSSIS</sequence>
<keyword evidence="1" id="KW-0863">Zinc-finger</keyword>
<evidence type="ECO:0000313" key="4">
    <source>
        <dbReference type="Proteomes" id="UP000507470"/>
    </source>
</evidence>
<dbReference type="PANTHER" id="PTHR25462:SF296">
    <property type="entry name" value="MEIOTIC P26, ISOFORM F"/>
    <property type="match status" value="1"/>
</dbReference>